<reference evidence="4 5" key="1">
    <citation type="submission" date="2019-09" db="EMBL/GenBank/DDBJ databases">
        <title>Genome sequence of Roseospira marina, one of the more divergent members of the non-sulfur purple photosynthetic bacterial family, the Rhodospirillaceae.</title>
        <authorList>
            <person name="Meyer T."/>
            <person name="Kyndt J."/>
        </authorList>
    </citation>
    <scope>NUCLEOTIDE SEQUENCE [LARGE SCALE GENOMIC DNA]</scope>
    <source>
        <strain evidence="4 5">DSM 15113</strain>
    </source>
</reference>
<sequence>MITLRPSTPQDAERVMDIWRKAVDATHAFLAPRDRAALDRELAAFFPHAPLLLAVDAAETPQGFMLLHDGHLEALFVDPDQHGRGFGTALIRAALSHRSDLTTDVNEQNPQALGFYTHRGFARIGRSAHDGQGRPYPLIHLRHRTPN</sequence>
<dbReference type="AlphaFoldDB" id="A0A5M6IB71"/>
<keyword evidence="5" id="KW-1185">Reference proteome</keyword>
<dbReference type="RefSeq" id="WP_150062547.1">
    <property type="nucleotide sequence ID" value="NZ_JACIGJ010000008.1"/>
</dbReference>
<evidence type="ECO:0000256" key="1">
    <source>
        <dbReference type="ARBA" id="ARBA00022679"/>
    </source>
</evidence>
<dbReference type="InterPro" id="IPR016181">
    <property type="entry name" value="Acyl_CoA_acyltransferase"/>
</dbReference>
<evidence type="ECO:0000259" key="3">
    <source>
        <dbReference type="PROSITE" id="PS51186"/>
    </source>
</evidence>
<feature type="domain" description="N-acetyltransferase" evidence="3">
    <location>
        <begin position="2"/>
        <end position="147"/>
    </location>
</feature>
<evidence type="ECO:0000313" key="5">
    <source>
        <dbReference type="Proteomes" id="UP000324065"/>
    </source>
</evidence>
<dbReference type="SUPFAM" id="SSF55729">
    <property type="entry name" value="Acyl-CoA N-acyltransferases (Nat)"/>
    <property type="match status" value="1"/>
</dbReference>
<gene>
    <name evidence="4" type="ORF">F1188_11415</name>
</gene>
<dbReference type="OrthoDB" id="9797417at2"/>
<dbReference type="GO" id="GO:0016747">
    <property type="term" value="F:acyltransferase activity, transferring groups other than amino-acyl groups"/>
    <property type="evidence" value="ECO:0007669"/>
    <property type="project" value="InterPro"/>
</dbReference>
<dbReference type="Gene3D" id="3.40.630.30">
    <property type="match status" value="1"/>
</dbReference>
<dbReference type="NCBIfam" id="NF007807">
    <property type="entry name" value="PRK10514.1"/>
    <property type="match status" value="1"/>
</dbReference>
<accession>A0A5M6IB71</accession>
<dbReference type="PROSITE" id="PS51186">
    <property type="entry name" value="GNAT"/>
    <property type="match status" value="1"/>
</dbReference>
<organism evidence="4 5">
    <name type="scientific">Roseospira marina</name>
    <dbReference type="NCBI Taxonomy" id="140057"/>
    <lineage>
        <taxon>Bacteria</taxon>
        <taxon>Pseudomonadati</taxon>
        <taxon>Pseudomonadota</taxon>
        <taxon>Alphaproteobacteria</taxon>
        <taxon>Rhodospirillales</taxon>
        <taxon>Rhodospirillaceae</taxon>
        <taxon>Roseospira</taxon>
    </lineage>
</organism>
<dbReference type="Pfam" id="PF13673">
    <property type="entry name" value="Acetyltransf_10"/>
    <property type="match status" value="1"/>
</dbReference>
<evidence type="ECO:0000256" key="2">
    <source>
        <dbReference type="ARBA" id="ARBA00023315"/>
    </source>
</evidence>
<proteinExistence type="predicted"/>
<keyword evidence="1 4" id="KW-0808">Transferase</keyword>
<dbReference type="PANTHER" id="PTHR43800:SF1">
    <property type="entry name" value="PEPTIDYL-LYSINE N-ACETYLTRANSFERASE YJAB"/>
    <property type="match status" value="1"/>
</dbReference>
<comment type="caution">
    <text evidence="4">The sequence shown here is derived from an EMBL/GenBank/DDBJ whole genome shotgun (WGS) entry which is preliminary data.</text>
</comment>
<dbReference type="Proteomes" id="UP000324065">
    <property type="component" value="Unassembled WGS sequence"/>
</dbReference>
<name>A0A5M6IB71_9PROT</name>
<dbReference type="EMBL" id="VWPJ01000009">
    <property type="protein sequence ID" value="KAA5605496.1"/>
    <property type="molecule type" value="Genomic_DNA"/>
</dbReference>
<dbReference type="InterPro" id="IPR000182">
    <property type="entry name" value="GNAT_dom"/>
</dbReference>
<dbReference type="PANTHER" id="PTHR43800">
    <property type="entry name" value="PEPTIDYL-LYSINE N-ACETYLTRANSFERASE YJAB"/>
    <property type="match status" value="1"/>
</dbReference>
<keyword evidence="2" id="KW-0012">Acyltransferase</keyword>
<protein>
    <submittedName>
        <fullName evidence="4">Acetyltransferase</fullName>
    </submittedName>
</protein>
<dbReference type="CDD" id="cd04301">
    <property type="entry name" value="NAT_SF"/>
    <property type="match status" value="1"/>
</dbReference>
<evidence type="ECO:0000313" key="4">
    <source>
        <dbReference type="EMBL" id="KAA5605496.1"/>
    </source>
</evidence>